<dbReference type="SUPFAM" id="SSF53474">
    <property type="entry name" value="alpha/beta-Hydrolases"/>
    <property type="match status" value="1"/>
</dbReference>
<dbReference type="InterPro" id="IPR011049">
    <property type="entry name" value="Serralysin-like_metalloprot_C"/>
</dbReference>
<protein>
    <submittedName>
        <fullName evidence="5">VCBS</fullName>
    </submittedName>
</protein>
<reference evidence="6" key="1">
    <citation type="submission" date="2006-02" db="EMBL/GenBank/DDBJ databases">
        <title>Complete sequence of chromosome of Rhodoferax ferrireducens DSM 15236.</title>
        <authorList>
            <person name="Copeland A."/>
            <person name="Lucas S."/>
            <person name="Lapidus A."/>
            <person name="Barry K."/>
            <person name="Detter J.C."/>
            <person name="Glavina del Rio T."/>
            <person name="Hammon N."/>
            <person name="Israni S."/>
            <person name="Pitluck S."/>
            <person name="Brettin T."/>
            <person name="Bruce D."/>
            <person name="Han C."/>
            <person name="Tapia R."/>
            <person name="Gilna P."/>
            <person name="Kiss H."/>
            <person name="Schmutz J."/>
            <person name="Larimer F."/>
            <person name="Land M."/>
            <person name="Kyrpides N."/>
            <person name="Ivanova N."/>
            <person name="Richardson P."/>
        </authorList>
    </citation>
    <scope>NUCLEOTIDE SEQUENCE [LARGE SCALE GENOMIC DNA]</scope>
    <source>
        <strain evidence="6">ATCC BAA-621 / DSM 15236 / T118</strain>
    </source>
</reference>
<dbReference type="EMBL" id="CP000267">
    <property type="protein sequence ID" value="ABD70429.1"/>
    <property type="molecule type" value="Genomic_DNA"/>
</dbReference>
<organism evidence="5 6">
    <name type="scientific">Albidiferax ferrireducens (strain ATCC BAA-621 / DSM 15236 / T118)</name>
    <name type="common">Rhodoferax ferrireducens</name>
    <dbReference type="NCBI Taxonomy" id="338969"/>
    <lineage>
        <taxon>Bacteria</taxon>
        <taxon>Pseudomonadati</taxon>
        <taxon>Pseudomonadota</taxon>
        <taxon>Betaproteobacteria</taxon>
        <taxon>Burkholderiales</taxon>
        <taxon>Comamonadaceae</taxon>
        <taxon>Rhodoferax</taxon>
    </lineage>
</organism>
<feature type="region of interest" description="Disordered" evidence="3">
    <location>
        <begin position="2664"/>
        <end position="2711"/>
    </location>
</feature>
<dbReference type="Proteomes" id="UP000008332">
    <property type="component" value="Chromosome"/>
</dbReference>
<dbReference type="eggNOG" id="COG5153">
    <property type="taxonomic scope" value="Bacteria"/>
</dbReference>
<dbReference type="SMART" id="SM00736">
    <property type="entry name" value="CADG"/>
    <property type="match status" value="1"/>
</dbReference>
<comment type="subcellular location">
    <subcellularLocation>
        <location evidence="1">Secreted</location>
    </subcellularLocation>
</comment>
<dbReference type="GO" id="GO:0016020">
    <property type="term" value="C:membrane"/>
    <property type="evidence" value="ECO:0007669"/>
    <property type="project" value="InterPro"/>
</dbReference>
<dbReference type="Gene3D" id="2.60.40.10">
    <property type="entry name" value="Immunoglobulins"/>
    <property type="match status" value="2"/>
</dbReference>
<dbReference type="InterPro" id="IPR013783">
    <property type="entry name" value="Ig-like_fold"/>
</dbReference>
<dbReference type="InterPro" id="IPR050557">
    <property type="entry name" value="RTX_toxin/Mannuronan_C5-epim"/>
</dbReference>
<evidence type="ECO:0000256" key="1">
    <source>
        <dbReference type="ARBA" id="ARBA00004613"/>
    </source>
</evidence>
<evidence type="ECO:0000256" key="3">
    <source>
        <dbReference type="SAM" id="MobiDB-lite"/>
    </source>
</evidence>
<dbReference type="PANTHER" id="PTHR38340:SF1">
    <property type="entry name" value="S-LAYER PROTEIN"/>
    <property type="match status" value="1"/>
</dbReference>
<proteinExistence type="predicted"/>
<dbReference type="PANTHER" id="PTHR38340">
    <property type="entry name" value="S-LAYER PROTEIN"/>
    <property type="match status" value="1"/>
</dbReference>
<evidence type="ECO:0000256" key="2">
    <source>
        <dbReference type="ARBA" id="ARBA00022525"/>
    </source>
</evidence>
<sequence>MTTTLEYALMAGRAYQSTRNAINLFPTAEGWTTSRHETQPSGFEAISYQRGSEIVISYAGTYDKDITGDQLANAGLATGVGSAQLLQAVEYYLQVKAANSGATITLTGHSLGGGLAALVGVFLGVPAQTFDQAPFAKTAWFKAPDVMAYLSSQTDPSGNRLYSDAALKPLASYIEQKEAFGAATTFIPNAALISNINVQGEFLSSAPWTIYDRIGTTTQIIANSAPGVSGFDLHTQALLAAYLQSDLTAPSGQALNEVTATVPQLLGMIFDNKLYSFRADDASNRNFVDHLVRHETGGIGGIPVGGDAMLTHFASDLNKLGTNIAGLNKQAQDALIAQGIEWYYWQGTDYAGQEFFTQSGALLQYTSAIGDGLQGAKNKAAAYAEFWLDPKAAAHGAYGVGTTYEQWNVNTGTSAVTATARDADKSQIFVGNFAAETFTGGDKNDVMLADDGDDTLDGGKGDDKLYGGSGTDTYTFSSSDLVGWGTDTIGDTDGIIKIDADTLGGGKSISPRLGRAWISDDKKYQFQFKPDALTPNGTAADSNGTLVIHRTGRLADKEAIVLNNWSQGKFGITLTTDAALPVSPAQIRIVNGDTVPLNTSTNADTGEVTYIGSATVAAPGNSDAITAYNTSSSIKRVEVYGLDGNDALIGDASQNLIDGGAGDDLIAGGLGLNTLIGGEGNDIILTHFTPGIAGRRGPDDSWAAPTEARALLAQGATWGVYKDAQGVMHVSTNNTLYDPQAQAGTPEASKATEVDYFLYPVLTNPLNAIEQSWVTETDAGAGNDIVLGGIATDIIDLGDGDDVAFGNLGHDDIRGGAGADRLYGDVGKAGISASLAYYPIGDDLLDGGAGQDILVGGLGADILYGGSEDDLLFGDYVTLDVAQTTADDWLLGIEPPADASILYYDYADYLDGGAGADTLIAGGGNDTLLGGIGADILQGEQGDDFLDGGGDKDMLYGGAGNDQMEGGAGDDVLMAGSGDDSLFGGAGNDTLYADSGKDLMDGGEDDDTYVIASGQGVKVVRDSGGVDTLRLASWFGLDGFRLGLGSLKITSPEGDEIHIEGFDPEDPYGSGAIEYFELASGQIISYSELLAALPMFIDGTEGDDVLLGTALDDTLYGSAGNDTVDGRAGNDWIDGGTGADQMTGGAGDDNYVIDQAGDQVVELEGGGRDTVTVSFDYTLNVAHVESLVLAGAAITGIGNNLDNGLYGNELANTLMGLAGDDTLAGGDGDDLLNGGEGADTMSGGLGNDTFRVDNAGDRVEDVAATRQAGVLVSGGQDHVYSTVSYTLGSGIESLTLDGEGSIDGHGNVESNHIVGNAADNVLTAYSANGLLDYFNHAPFKMDGDAEYAPYLSMDGERMLDHMYYSSFEQDSGSAAPAYGVLQIDISSPQGDELLGGEGDDQLWGDINGDSLVGGGGNDLLVGYWGGDTLQGGTGDDTYVVDSSTQWWDQWAWNGRFWIHFEYQNGDTDEILEETDEGIDTVLSLNDFVLGANVENLTLVDGFANGPRDGDLTQDLLSGDSYSYGYGRHGVGNSLSNVIIGNSQSNHLEGLGGADTLIGKAGHDRLDGGTGDDLMQGGDGYDTYVVDSVGDTVVEEIADEWVGGRDAVETTLDGYRLGAHVEDLYLKGDANIGGIGNELANDLYGNSGANVLEGLEGDDELYGNGGDDRLIAGSGNDQLNGGIGSDFMSGGQGDDRYIVDDAGDVVSELDGEGHDRVYSEVSYTLGAGVEDLRLYDSSVTVGLYGRGNQLANTIYGGYSANRLEGLEGDDTLDGGGGTDTLVGGVGNDVYYTDRASDVVIELANEGTDEVRSSSSYSLSDHVENLTLLGDFVTDSSVAYGSHRIEGNSLANRVIGNDGHDTALGHGGNDVMDGRAGNDVMDGGDDDDVMYGGADAIYAYFEVAEQYYGGVSRHVELLAQNSDELHGGSGNDQMDGGSGNDQLFGDQGDDVLHGGADGLVARSEAYIQYDVEVTPASEQFHTNDDTLDGGGGNDVLDGGSGNDLLLGGDGDDYLYGGDDGPLNTSNNDVLDGGAGIDTMRGGTGDDIFFVDGIVAINPEGNLNQVNLCDEEHRFGVDRTASYSWTSDTVIEEAGQGMDAVYSTASVVAENVETVTLLSTGSILDIDATTGAGDQVLTGNAGRNRLDGGTGADRMLGGSGDDTYVVDDVLDQVIENPDEGFDTVRTALNDFTLSAELEGLVLEGAALNGFGNSANNVLIGNAQNNILEGFAGNDTLAGWRGNDELRGGAGNDTYAFSRGDGVDAVIDSEGSGRLHFSGDVSMSDLVFSSVGDDLVIDVLDAGVSNGDRVILKNWMISPERVDSLSFCGNVSLPLDESVLNHAPEALADHDEVVEDITVAVSGSVLGNDSDPDQGQILTVKNPGTFAGLYGALTLAKDGSYQYVLDSARTDIQALGVGETRAESFSYIVTDDAATKPLTANSTLTITILGANDAPIVQADTAAVVEDGPVEAMGNALVNDSDVDVGDQLRVTDTGTRIGQYGQLVLTSDGEYRYTLNNADMRVQSLAAGQKVTEAFSYTAQDDSAEPGSASGQIVVTVTGVNDAPVLNLPLADRVVEAGQAISFVLPLSTFSDIDQGDLLTYAAQVVDASGNVQALPSWLSFDAATRTFRGTAAGATDLDIRVIATDLSGATAFDEFNLQATVSGHCGKGNEGVGNGEDPPPPGHDTNWNDGPGTSPGHPGRRGGGKKPSTSTDTGALASADYQAIGGYEDGWDTVISTINYVLPAHMQALLLDGSGAINATGNALDNWLVGNSGSNVLNAGSGSGTDILQGGQGSDQLTDGAGSNLLDGGAGVDVLTDGEGASWLFGGKGNDTINLGQDSDLLGFNRGDGADVVNPGQEALANDVVSLGKGIRYADLRLAKKGNDLVLDVGAGDSITFSKWYVGSVNKGVGKLQIVTVEGDYDATSTDKTRDQQVEVFDFAKLVQKFDAARAASAINARGWAMMNSLLDAHLQGSNTAALGGDLSYQYATTGSLAGIGLGAAQSSLAAGTDWQNLKNRSQLEQGSVQLM</sequence>
<dbReference type="InterPro" id="IPR018511">
    <property type="entry name" value="Hemolysin-typ_Ca-bd_CS"/>
</dbReference>
<dbReference type="Pfam" id="PF05345">
    <property type="entry name" value="He_PIG"/>
    <property type="match status" value="1"/>
</dbReference>
<gene>
    <name evidence="5" type="ordered locus">Rfer_2715</name>
</gene>
<keyword evidence="6" id="KW-1185">Reference proteome</keyword>
<dbReference type="InterPro" id="IPR001343">
    <property type="entry name" value="Hemolysn_Ca-bd"/>
</dbReference>
<dbReference type="Pfam" id="PF17803">
    <property type="entry name" value="Cadherin_4"/>
    <property type="match status" value="2"/>
</dbReference>
<dbReference type="Gene3D" id="3.40.50.1820">
    <property type="entry name" value="alpha/beta hydrolase"/>
    <property type="match status" value="1"/>
</dbReference>
<dbReference type="PROSITE" id="PS00330">
    <property type="entry name" value="HEMOLYSIN_CALCIUM"/>
    <property type="match status" value="12"/>
</dbReference>
<dbReference type="NCBIfam" id="TIGR01965">
    <property type="entry name" value="VCBS_repeat"/>
    <property type="match status" value="2"/>
</dbReference>
<dbReference type="STRING" id="338969.Rfer_2715"/>
<evidence type="ECO:0000259" key="4">
    <source>
        <dbReference type="SMART" id="SM00736"/>
    </source>
</evidence>
<dbReference type="Pfam" id="PF26363">
    <property type="entry name" value="Phospholipase-like"/>
    <property type="match status" value="1"/>
</dbReference>
<dbReference type="GO" id="GO:0005576">
    <property type="term" value="C:extracellular region"/>
    <property type="evidence" value="ECO:0007669"/>
    <property type="project" value="UniProtKB-SubCell"/>
</dbReference>
<dbReference type="InterPro" id="IPR040853">
    <property type="entry name" value="RapA2_cadherin-like"/>
</dbReference>
<dbReference type="Pfam" id="PF00353">
    <property type="entry name" value="HemolysinCabind"/>
    <property type="match status" value="21"/>
</dbReference>
<dbReference type="SUPFAM" id="SSF51120">
    <property type="entry name" value="beta-Roll"/>
    <property type="match status" value="16"/>
</dbReference>
<evidence type="ECO:0000313" key="6">
    <source>
        <dbReference type="Proteomes" id="UP000008332"/>
    </source>
</evidence>
<dbReference type="InterPro" id="IPR029058">
    <property type="entry name" value="AB_hydrolase_fold"/>
</dbReference>
<dbReference type="HOGENOM" id="CLU_225332_0_0_4"/>
<feature type="domain" description="Dystroglycan-type cadherin-like" evidence="4">
    <location>
        <begin position="2562"/>
        <end position="2662"/>
    </location>
</feature>
<dbReference type="SUPFAM" id="SSF49313">
    <property type="entry name" value="Cadherin-like"/>
    <property type="match status" value="1"/>
</dbReference>
<dbReference type="InterPro" id="IPR006644">
    <property type="entry name" value="Cadg"/>
</dbReference>
<dbReference type="InterPro" id="IPR010221">
    <property type="entry name" value="VCBS_dom"/>
</dbReference>
<accession>Q21UX4</accession>
<keyword evidence="2" id="KW-0964">Secreted</keyword>
<dbReference type="RefSeq" id="WP_011464995.1">
    <property type="nucleotide sequence ID" value="NC_007908.1"/>
</dbReference>
<name>Q21UX4_ALBFT</name>
<dbReference type="KEGG" id="rfr:Rfer_2715"/>
<dbReference type="eggNOG" id="COG2931">
    <property type="taxonomic scope" value="Bacteria"/>
</dbReference>
<evidence type="ECO:0000313" key="5">
    <source>
        <dbReference type="EMBL" id="ABD70429.1"/>
    </source>
</evidence>
<dbReference type="PRINTS" id="PR00313">
    <property type="entry name" value="CABNDNGRPT"/>
</dbReference>
<dbReference type="InterPro" id="IPR015919">
    <property type="entry name" value="Cadherin-like_sf"/>
</dbReference>
<dbReference type="GO" id="GO:0005509">
    <property type="term" value="F:calcium ion binding"/>
    <property type="evidence" value="ECO:0007669"/>
    <property type="project" value="InterPro"/>
</dbReference>
<dbReference type="Gene3D" id="2.150.10.10">
    <property type="entry name" value="Serralysin-like metalloprotease, C-terminal"/>
    <property type="match status" value="14"/>
</dbReference>